<reference evidence="5 6" key="1">
    <citation type="submission" date="2021-07" db="EMBL/GenBank/DDBJ databases">
        <title>Hymenobacter profundi sp. nov., isolated from deep-sea water.</title>
        <authorList>
            <person name="Kim M.K."/>
        </authorList>
    </citation>
    <scope>NUCLEOTIDE SEQUENCE [LARGE SCALE GENOMIC DNA]</scope>
    <source>
        <strain evidence="5 6">M2</strain>
    </source>
</reference>
<dbReference type="Proteomes" id="UP000826188">
    <property type="component" value="Unassembled WGS sequence"/>
</dbReference>
<accession>A0ABS6X5V4</accession>
<feature type="domain" description="DDE Tnp4" evidence="4">
    <location>
        <begin position="23"/>
        <end position="164"/>
    </location>
</feature>
<organism evidence="5 6">
    <name type="scientific">Hymenobacter profundi</name>
    <dbReference type="NCBI Taxonomy" id="1982110"/>
    <lineage>
        <taxon>Bacteria</taxon>
        <taxon>Pseudomonadati</taxon>
        <taxon>Bacteroidota</taxon>
        <taxon>Cytophagia</taxon>
        <taxon>Cytophagales</taxon>
        <taxon>Hymenobacteraceae</taxon>
        <taxon>Hymenobacter</taxon>
    </lineage>
</organism>
<dbReference type="RefSeq" id="WP_219161767.1">
    <property type="nucleotide sequence ID" value="NZ_JAHWGL010000209.1"/>
</dbReference>
<evidence type="ECO:0000259" key="4">
    <source>
        <dbReference type="Pfam" id="PF13359"/>
    </source>
</evidence>
<gene>
    <name evidence="5" type="ORF">KYK14_21955</name>
</gene>
<evidence type="ECO:0000313" key="5">
    <source>
        <dbReference type="EMBL" id="MBW3131232.1"/>
    </source>
</evidence>
<protein>
    <recommendedName>
        <fullName evidence="4">DDE Tnp4 domain-containing protein</fullName>
    </recommendedName>
</protein>
<dbReference type="Pfam" id="PF13359">
    <property type="entry name" value="DDE_Tnp_4"/>
    <property type="match status" value="1"/>
</dbReference>
<name>A0ABS6X5V4_9BACT</name>
<feature type="compositionally biased region" description="Basic residues" evidence="3">
    <location>
        <begin position="94"/>
        <end position="103"/>
    </location>
</feature>
<comment type="caution">
    <text evidence="5">The sequence shown here is derived from an EMBL/GenBank/DDBJ whole genome shotgun (WGS) entry which is preliminary data.</text>
</comment>
<keyword evidence="6" id="KW-1185">Reference proteome</keyword>
<evidence type="ECO:0000256" key="2">
    <source>
        <dbReference type="ARBA" id="ARBA00022723"/>
    </source>
</evidence>
<proteinExistence type="predicted"/>
<comment type="cofactor">
    <cofactor evidence="1">
        <name>a divalent metal cation</name>
        <dbReference type="ChEBI" id="CHEBI:60240"/>
    </cofactor>
</comment>
<dbReference type="InterPro" id="IPR027806">
    <property type="entry name" value="HARBI1_dom"/>
</dbReference>
<feature type="region of interest" description="Disordered" evidence="3">
    <location>
        <begin position="90"/>
        <end position="122"/>
    </location>
</feature>
<evidence type="ECO:0000256" key="1">
    <source>
        <dbReference type="ARBA" id="ARBA00001968"/>
    </source>
</evidence>
<evidence type="ECO:0000256" key="3">
    <source>
        <dbReference type="SAM" id="MobiDB-lite"/>
    </source>
</evidence>
<keyword evidence="2" id="KW-0479">Metal-binding</keyword>
<evidence type="ECO:0000313" key="6">
    <source>
        <dbReference type="Proteomes" id="UP000826188"/>
    </source>
</evidence>
<sequence>MPPSAPSTAHELSWTGRLTTPAKKRLTRKNTLIADPSRYIHYLGPTTCGSTHDYQLLKNEFDTNLGLLDLFDLLADLGYLGLVTDYDLPPQSLPHRKPRRSKKRPDAALSDAQRAENATHARRRVKVEHAISGAKRLGCVAQTCRNKSAAFNDRLLALACGIWNWHLRKRKEII</sequence>
<dbReference type="EMBL" id="JAHWGL010000209">
    <property type="protein sequence ID" value="MBW3131232.1"/>
    <property type="molecule type" value="Genomic_DNA"/>
</dbReference>